<proteinExistence type="predicted"/>
<name>A0ABV0P743_9TELE</name>
<dbReference type="EMBL" id="JAHRIO010062361">
    <property type="protein sequence ID" value="MEQ2179264.1"/>
    <property type="molecule type" value="Genomic_DNA"/>
</dbReference>
<reference evidence="1 2" key="1">
    <citation type="submission" date="2021-06" db="EMBL/GenBank/DDBJ databases">
        <authorList>
            <person name="Palmer J.M."/>
        </authorList>
    </citation>
    <scope>NUCLEOTIDE SEQUENCE [LARGE SCALE GENOMIC DNA]</scope>
    <source>
        <strain evidence="1 2">GA_2019</strain>
        <tissue evidence="1">Muscle</tissue>
    </source>
</reference>
<evidence type="ECO:0000313" key="2">
    <source>
        <dbReference type="Proteomes" id="UP001476798"/>
    </source>
</evidence>
<gene>
    <name evidence="1" type="ORF">GOODEAATRI_022880</name>
</gene>
<comment type="caution">
    <text evidence="1">The sequence shown here is derived from an EMBL/GenBank/DDBJ whole genome shotgun (WGS) entry which is preliminary data.</text>
</comment>
<organism evidence="1 2">
    <name type="scientific">Goodea atripinnis</name>
    <dbReference type="NCBI Taxonomy" id="208336"/>
    <lineage>
        <taxon>Eukaryota</taxon>
        <taxon>Metazoa</taxon>
        <taxon>Chordata</taxon>
        <taxon>Craniata</taxon>
        <taxon>Vertebrata</taxon>
        <taxon>Euteleostomi</taxon>
        <taxon>Actinopterygii</taxon>
        <taxon>Neopterygii</taxon>
        <taxon>Teleostei</taxon>
        <taxon>Neoteleostei</taxon>
        <taxon>Acanthomorphata</taxon>
        <taxon>Ovalentaria</taxon>
        <taxon>Atherinomorphae</taxon>
        <taxon>Cyprinodontiformes</taxon>
        <taxon>Goodeidae</taxon>
        <taxon>Goodea</taxon>
    </lineage>
</organism>
<protein>
    <submittedName>
        <fullName evidence="1">Uncharacterized protein</fullName>
    </submittedName>
</protein>
<sequence length="75" mass="8022">MARRFSSSLDCESAQLPPLKVSQITSRLRLSVPVLPGHQTSSVVPKGPLSSTASFQTICSFVPGLLDSFSVFNGR</sequence>
<evidence type="ECO:0000313" key="1">
    <source>
        <dbReference type="EMBL" id="MEQ2179264.1"/>
    </source>
</evidence>
<keyword evidence="2" id="KW-1185">Reference proteome</keyword>
<dbReference type="Proteomes" id="UP001476798">
    <property type="component" value="Unassembled WGS sequence"/>
</dbReference>
<accession>A0ABV0P743</accession>